<sequence>MEVCKAAGVVATAAITIITNTTAITVVVALWDWKEERVESSMKSDKGKSASSLNPTKPLVEGAAAPEIMLKLLDAYAML</sequence>
<reference evidence="2" key="1">
    <citation type="submission" date="2012-04" db="EMBL/GenBank/DDBJ databases">
        <title>The Genome Sequence of Loa loa.</title>
        <authorList>
            <consortium name="The Broad Institute Genome Sequencing Platform"/>
            <consortium name="Broad Institute Genome Sequencing Center for Infectious Disease"/>
            <person name="Nutman T.B."/>
            <person name="Fink D.L."/>
            <person name="Russ C."/>
            <person name="Young S."/>
            <person name="Zeng Q."/>
            <person name="Gargeya S."/>
            <person name="Alvarado L."/>
            <person name="Berlin A."/>
            <person name="Chapman S.B."/>
            <person name="Chen Z."/>
            <person name="Freedman E."/>
            <person name="Gellesch M."/>
            <person name="Goldberg J."/>
            <person name="Griggs A."/>
            <person name="Gujja S."/>
            <person name="Heilman E.R."/>
            <person name="Heiman D."/>
            <person name="Howarth C."/>
            <person name="Mehta T."/>
            <person name="Neiman D."/>
            <person name="Pearson M."/>
            <person name="Roberts A."/>
            <person name="Saif S."/>
            <person name="Shea T."/>
            <person name="Shenoy N."/>
            <person name="Sisk P."/>
            <person name="Stolte C."/>
            <person name="Sykes S."/>
            <person name="White J."/>
            <person name="Yandava C."/>
            <person name="Haas B."/>
            <person name="Henn M.R."/>
            <person name="Nusbaum C."/>
            <person name="Birren B."/>
        </authorList>
    </citation>
    <scope>NUCLEOTIDE SEQUENCE [LARGE SCALE GENOMIC DNA]</scope>
</reference>
<gene>
    <name evidence="2" type="ORF">LOAG_01795</name>
</gene>
<feature type="transmembrane region" description="Helical" evidence="1">
    <location>
        <begin position="6"/>
        <end position="33"/>
    </location>
</feature>
<name>A0A1S0U8M5_LOALO</name>
<keyword evidence="1" id="KW-0472">Membrane</keyword>
<dbReference type="GeneID" id="9939171"/>
<dbReference type="KEGG" id="loa:LOAG_01795"/>
<proteinExistence type="predicted"/>
<dbReference type="InParanoid" id="A0A1S0U8M5"/>
<evidence type="ECO:0000256" key="1">
    <source>
        <dbReference type="SAM" id="Phobius"/>
    </source>
</evidence>
<protein>
    <submittedName>
        <fullName evidence="2">Uncharacterized protein</fullName>
    </submittedName>
</protein>
<dbReference type="EMBL" id="JH712131">
    <property type="protein sequence ID" value="EFO26689.1"/>
    <property type="molecule type" value="Genomic_DNA"/>
</dbReference>
<keyword evidence="1" id="KW-1133">Transmembrane helix</keyword>
<dbReference type="RefSeq" id="XP_003137381.1">
    <property type="nucleotide sequence ID" value="XM_003137333.2"/>
</dbReference>
<keyword evidence="1" id="KW-0812">Transmembrane</keyword>
<dbReference type="CTD" id="9939171"/>
<organism evidence="2">
    <name type="scientific">Loa loa</name>
    <name type="common">Eye worm</name>
    <name type="synonym">Filaria loa</name>
    <dbReference type="NCBI Taxonomy" id="7209"/>
    <lineage>
        <taxon>Eukaryota</taxon>
        <taxon>Metazoa</taxon>
        <taxon>Ecdysozoa</taxon>
        <taxon>Nematoda</taxon>
        <taxon>Chromadorea</taxon>
        <taxon>Rhabditida</taxon>
        <taxon>Spirurina</taxon>
        <taxon>Spiruromorpha</taxon>
        <taxon>Filarioidea</taxon>
        <taxon>Onchocercidae</taxon>
        <taxon>Loa</taxon>
    </lineage>
</organism>
<evidence type="ECO:0000313" key="2">
    <source>
        <dbReference type="EMBL" id="EFO26689.1"/>
    </source>
</evidence>
<accession>A0A1S0U8M5</accession>
<dbReference type="AlphaFoldDB" id="A0A1S0U8M5"/>